<reference evidence="1" key="3">
    <citation type="journal article" date="2017" name="Nature">
        <title>Genome sequence of the progenitor of the wheat D genome Aegilops tauschii.</title>
        <authorList>
            <person name="Luo M.C."/>
            <person name="Gu Y.Q."/>
            <person name="Puiu D."/>
            <person name="Wang H."/>
            <person name="Twardziok S.O."/>
            <person name="Deal K.R."/>
            <person name="Huo N."/>
            <person name="Zhu T."/>
            <person name="Wang L."/>
            <person name="Wang Y."/>
            <person name="McGuire P.E."/>
            <person name="Liu S."/>
            <person name="Long H."/>
            <person name="Ramasamy R.K."/>
            <person name="Rodriguez J.C."/>
            <person name="Van S.L."/>
            <person name="Yuan L."/>
            <person name="Wang Z."/>
            <person name="Xia Z."/>
            <person name="Xiao L."/>
            <person name="Anderson O.D."/>
            <person name="Ouyang S."/>
            <person name="Liang Y."/>
            <person name="Zimin A.V."/>
            <person name="Pertea G."/>
            <person name="Qi P."/>
            <person name="Bennetzen J.L."/>
            <person name="Dai X."/>
            <person name="Dawson M.W."/>
            <person name="Muller H.G."/>
            <person name="Kugler K."/>
            <person name="Rivarola-Duarte L."/>
            <person name="Spannagl M."/>
            <person name="Mayer K.F.X."/>
            <person name="Lu F.H."/>
            <person name="Bevan M.W."/>
            <person name="Leroy P."/>
            <person name="Li P."/>
            <person name="You F.M."/>
            <person name="Sun Q."/>
            <person name="Liu Z."/>
            <person name="Lyons E."/>
            <person name="Wicker T."/>
            <person name="Salzberg S.L."/>
            <person name="Devos K.M."/>
            <person name="Dvorak J."/>
        </authorList>
    </citation>
    <scope>NUCLEOTIDE SEQUENCE [LARGE SCALE GENOMIC DNA]</scope>
    <source>
        <strain evidence="1">cv. AL8/78</strain>
    </source>
</reference>
<dbReference type="KEGG" id="ats:109764011"/>
<dbReference type="RefSeq" id="XP_045085897.1">
    <property type="nucleotide sequence ID" value="XM_045229962.2"/>
</dbReference>
<name>A0A453P8H8_AEGTS</name>
<sequence>MSTSQLLLYFLLTTSVAHNGLPALAILLPFSCILGLFSSLTTTSMVARRCVDLRGDPVPLRLVLHASVLQISASAGCDIHHPDNLTMTLLLLDNFYTHLYLENKFLSAINRLNLHSYADCVEKLTVF</sequence>
<reference evidence="2" key="1">
    <citation type="journal article" date="2014" name="Science">
        <title>Ancient hybridizations among the ancestral genomes of bread wheat.</title>
        <authorList>
            <consortium name="International Wheat Genome Sequencing Consortium,"/>
            <person name="Marcussen T."/>
            <person name="Sandve S.R."/>
            <person name="Heier L."/>
            <person name="Spannagl M."/>
            <person name="Pfeifer M."/>
            <person name="Jakobsen K.S."/>
            <person name="Wulff B.B."/>
            <person name="Steuernagel B."/>
            <person name="Mayer K.F."/>
            <person name="Olsen O.A."/>
        </authorList>
    </citation>
    <scope>NUCLEOTIDE SEQUENCE [LARGE SCALE GENOMIC DNA]</scope>
    <source>
        <strain evidence="2">cv. AL8/78</strain>
    </source>
</reference>
<dbReference type="STRING" id="200361.A0A453P8H8"/>
<dbReference type="RefSeq" id="XP_073357650.1">
    <property type="nucleotide sequence ID" value="XM_073501549.1"/>
</dbReference>
<reference evidence="2" key="2">
    <citation type="journal article" date="2017" name="Nat. Plants">
        <title>The Aegilops tauschii genome reveals multiple impacts of transposons.</title>
        <authorList>
            <person name="Zhao G."/>
            <person name="Zou C."/>
            <person name="Li K."/>
            <person name="Wang K."/>
            <person name="Li T."/>
            <person name="Gao L."/>
            <person name="Zhang X."/>
            <person name="Wang H."/>
            <person name="Yang Z."/>
            <person name="Liu X."/>
            <person name="Jiang W."/>
            <person name="Mao L."/>
            <person name="Kong X."/>
            <person name="Jiao Y."/>
            <person name="Jia J."/>
        </authorList>
    </citation>
    <scope>NUCLEOTIDE SEQUENCE [LARGE SCALE GENOMIC DNA]</scope>
    <source>
        <strain evidence="2">cv. AL8/78</strain>
    </source>
</reference>
<reference evidence="1" key="5">
    <citation type="journal article" date="2021" name="G3 (Bethesda)">
        <title>Aegilops tauschii genome assembly Aet v5.0 features greater sequence contiguity and improved annotation.</title>
        <authorList>
            <person name="Wang L."/>
            <person name="Zhu T."/>
            <person name="Rodriguez J.C."/>
            <person name="Deal K.R."/>
            <person name="Dubcovsky J."/>
            <person name="McGuire P.E."/>
            <person name="Lux T."/>
            <person name="Spannagl M."/>
            <person name="Mayer K.F.X."/>
            <person name="Baldrich P."/>
            <person name="Meyers B.C."/>
            <person name="Huo N."/>
            <person name="Gu Y.Q."/>
            <person name="Zhou H."/>
            <person name="Devos K.M."/>
            <person name="Bennetzen J.L."/>
            <person name="Unver T."/>
            <person name="Budak H."/>
            <person name="Gulick P.J."/>
            <person name="Galiba G."/>
            <person name="Kalapos B."/>
            <person name="Nelson D.R."/>
            <person name="Li P."/>
            <person name="You F.M."/>
            <person name="Luo M.C."/>
            <person name="Dvorak J."/>
        </authorList>
    </citation>
    <scope>NUCLEOTIDE SEQUENCE [LARGE SCALE GENOMIC DNA]</scope>
    <source>
        <strain evidence="1">cv. AL8/78</strain>
    </source>
</reference>
<dbReference type="Proteomes" id="UP000015105">
    <property type="component" value="Chromosome 6D"/>
</dbReference>
<reference evidence="1" key="4">
    <citation type="submission" date="2019-03" db="UniProtKB">
        <authorList>
            <consortium name="EnsemblPlants"/>
        </authorList>
    </citation>
    <scope>IDENTIFICATION</scope>
</reference>
<accession>A0A453P8H8</accession>
<keyword evidence="2" id="KW-1185">Reference proteome</keyword>
<protein>
    <submittedName>
        <fullName evidence="1">Uncharacterized protein</fullName>
    </submittedName>
</protein>
<proteinExistence type="predicted"/>
<organism evidence="1 2">
    <name type="scientific">Aegilops tauschii subsp. strangulata</name>
    <name type="common">Goatgrass</name>
    <dbReference type="NCBI Taxonomy" id="200361"/>
    <lineage>
        <taxon>Eukaryota</taxon>
        <taxon>Viridiplantae</taxon>
        <taxon>Streptophyta</taxon>
        <taxon>Embryophyta</taxon>
        <taxon>Tracheophyta</taxon>
        <taxon>Spermatophyta</taxon>
        <taxon>Magnoliopsida</taxon>
        <taxon>Liliopsida</taxon>
        <taxon>Poales</taxon>
        <taxon>Poaceae</taxon>
        <taxon>BOP clade</taxon>
        <taxon>Pooideae</taxon>
        <taxon>Triticodae</taxon>
        <taxon>Triticeae</taxon>
        <taxon>Triticinae</taxon>
        <taxon>Aegilops</taxon>
    </lineage>
</organism>
<evidence type="ECO:0000313" key="2">
    <source>
        <dbReference type="Proteomes" id="UP000015105"/>
    </source>
</evidence>
<dbReference type="GeneID" id="109764011"/>
<dbReference type="RefSeq" id="XP_073357651.1">
    <property type="nucleotide sequence ID" value="XM_073501550.1"/>
</dbReference>
<dbReference type="RefSeq" id="XP_073357652.1">
    <property type="nucleotide sequence ID" value="XM_073501551.1"/>
</dbReference>
<dbReference type="AlphaFoldDB" id="A0A453P8H8"/>
<dbReference type="EnsemblPlants" id="AET6Gv20644900.1">
    <property type="protein sequence ID" value="AET6Gv20644900.1"/>
    <property type="gene ID" value="AET6Gv20644900"/>
</dbReference>
<evidence type="ECO:0000313" key="1">
    <source>
        <dbReference type="EnsemblPlants" id="AET6Gv20644900.1"/>
    </source>
</evidence>
<dbReference type="Gramene" id="AET6Gv20644900.1">
    <property type="protein sequence ID" value="AET6Gv20644900.1"/>
    <property type="gene ID" value="AET6Gv20644900"/>
</dbReference>